<dbReference type="OrthoDB" id="3579625at2"/>
<dbReference type="STRING" id="58114.SAMN05216270_101384"/>
<dbReference type="AlphaFoldDB" id="A0A1G6R9V7"/>
<proteinExistence type="predicted"/>
<keyword evidence="2" id="KW-1185">Reference proteome</keyword>
<dbReference type="EMBL" id="FNAD01000001">
    <property type="protein sequence ID" value="SDD01399.1"/>
    <property type="molecule type" value="Genomic_DNA"/>
</dbReference>
<gene>
    <name evidence="1" type="ORF">SAMN05216270_101384</name>
</gene>
<organism evidence="1 2">
    <name type="scientific">Glycomyces harbinensis</name>
    <dbReference type="NCBI Taxonomy" id="58114"/>
    <lineage>
        <taxon>Bacteria</taxon>
        <taxon>Bacillati</taxon>
        <taxon>Actinomycetota</taxon>
        <taxon>Actinomycetes</taxon>
        <taxon>Glycomycetales</taxon>
        <taxon>Glycomycetaceae</taxon>
        <taxon>Glycomyces</taxon>
    </lineage>
</organism>
<name>A0A1G6R9V7_9ACTN</name>
<dbReference type="Proteomes" id="UP000198949">
    <property type="component" value="Unassembled WGS sequence"/>
</dbReference>
<accession>A0A1G6R9V7</accession>
<evidence type="ECO:0000313" key="1">
    <source>
        <dbReference type="EMBL" id="SDD01399.1"/>
    </source>
</evidence>
<protein>
    <submittedName>
        <fullName evidence="1">Uncharacterized protein</fullName>
    </submittedName>
</protein>
<evidence type="ECO:0000313" key="2">
    <source>
        <dbReference type="Proteomes" id="UP000198949"/>
    </source>
</evidence>
<reference evidence="2" key="1">
    <citation type="submission" date="2016-10" db="EMBL/GenBank/DDBJ databases">
        <authorList>
            <person name="Varghese N."/>
            <person name="Submissions S."/>
        </authorList>
    </citation>
    <scope>NUCLEOTIDE SEQUENCE [LARGE SCALE GENOMIC DNA]</scope>
    <source>
        <strain evidence="2">CGMCC 4.3516</strain>
    </source>
</reference>
<sequence length="64" mass="6837">MRCCPFCGWPDDDPVTTVSRHRGSTGTTVWTRCICGSLQTRVRDGAATVVCARSRPVGHTAATA</sequence>